<dbReference type="EMBL" id="FNPX01000001">
    <property type="protein sequence ID" value="SDY40859.1"/>
    <property type="molecule type" value="Genomic_DNA"/>
</dbReference>
<dbReference type="Proteomes" id="UP000198914">
    <property type="component" value="Unassembled WGS sequence"/>
</dbReference>
<protein>
    <submittedName>
        <fullName evidence="1">Uncharacterized protein</fullName>
    </submittedName>
</protein>
<sequence>MPDNRSDEFNMSMRKFLKQVGVTSQQAIEKAARDAGTDGPFHAKVVLTIDGLELEHVVTGTINGSPE</sequence>
<dbReference type="RefSeq" id="WP_092641402.1">
    <property type="nucleotide sequence ID" value="NZ_FNPX01000001.1"/>
</dbReference>
<dbReference type="OrthoDB" id="7363684at2"/>
<reference evidence="2" key="1">
    <citation type="submission" date="2016-10" db="EMBL/GenBank/DDBJ databases">
        <authorList>
            <person name="Varghese N."/>
            <person name="Submissions S."/>
        </authorList>
    </citation>
    <scope>NUCLEOTIDE SEQUENCE [LARGE SCALE GENOMIC DNA]</scope>
    <source>
        <strain evidence="2">DSM 100420</strain>
    </source>
</reference>
<dbReference type="Pfam" id="PF20104">
    <property type="entry name" value="DUF6494"/>
    <property type="match status" value="1"/>
</dbReference>
<evidence type="ECO:0000313" key="1">
    <source>
        <dbReference type="EMBL" id="SDY40859.1"/>
    </source>
</evidence>
<organism evidence="1 2">
    <name type="scientific">Jannaschia faecimaris</name>
    <dbReference type="NCBI Taxonomy" id="1244108"/>
    <lineage>
        <taxon>Bacteria</taxon>
        <taxon>Pseudomonadati</taxon>
        <taxon>Pseudomonadota</taxon>
        <taxon>Alphaproteobacteria</taxon>
        <taxon>Rhodobacterales</taxon>
        <taxon>Roseobacteraceae</taxon>
        <taxon>Jannaschia</taxon>
    </lineage>
</organism>
<name>A0A1H3JMN4_9RHOB</name>
<dbReference type="STRING" id="1244108.SAMN05444004_101377"/>
<accession>A0A1H3JMN4</accession>
<gene>
    <name evidence="1" type="ORF">SAMN05444004_101377</name>
</gene>
<keyword evidence="2" id="KW-1185">Reference proteome</keyword>
<proteinExistence type="predicted"/>
<dbReference type="AlphaFoldDB" id="A0A1H3JMN4"/>
<dbReference type="InterPro" id="IPR045471">
    <property type="entry name" value="DUF6494"/>
</dbReference>
<evidence type="ECO:0000313" key="2">
    <source>
        <dbReference type="Proteomes" id="UP000198914"/>
    </source>
</evidence>